<dbReference type="Proteomes" id="UP000224563">
    <property type="component" value="Unassembled WGS sequence"/>
</dbReference>
<feature type="domain" description="HTH tetR-type" evidence="4">
    <location>
        <begin position="9"/>
        <end position="69"/>
    </location>
</feature>
<dbReference type="PROSITE" id="PS50977">
    <property type="entry name" value="HTH_TETR_2"/>
    <property type="match status" value="1"/>
</dbReference>
<evidence type="ECO:0000256" key="3">
    <source>
        <dbReference type="SAM" id="Phobius"/>
    </source>
</evidence>
<feature type="DNA-binding region" description="H-T-H motif" evidence="2">
    <location>
        <begin position="32"/>
        <end position="51"/>
    </location>
</feature>
<name>A0A2G3E1V5_9FIRM</name>
<dbReference type="PANTHER" id="PTHR43479">
    <property type="entry name" value="ACREF/ENVCD OPERON REPRESSOR-RELATED"/>
    <property type="match status" value="1"/>
</dbReference>
<dbReference type="PANTHER" id="PTHR43479:SF7">
    <property type="entry name" value="TETR-FAMILY TRANSCRIPTIONAL REGULATOR"/>
    <property type="match status" value="1"/>
</dbReference>
<keyword evidence="6" id="KW-1185">Reference proteome</keyword>
<dbReference type="Pfam" id="PF14278">
    <property type="entry name" value="TetR_C_8"/>
    <property type="match status" value="1"/>
</dbReference>
<evidence type="ECO:0000256" key="1">
    <source>
        <dbReference type="ARBA" id="ARBA00023125"/>
    </source>
</evidence>
<dbReference type="AlphaFoldDB" id="A0A2G3E1V5"/>
<dbReference type="RefSeq" id="WP_099386483.1">
    <property type="nucleotide sequence ID" value="NZ_JANSWH010000039.1"/>
</dbReference>
<keyword evidence="3" id="KW-0472">Membrane</keyword>
<dbReference type="Gene3D" id="1.10.357.10">
    <property type="entry name" value="Tetracycline Repressor, domain 2"/>
    <property type="match status" value="1"/>
</dbReference>
<dbReference type="SUPFAM" id="SSF46689">
    <property type="entry name" value="Homeodomain-like"/>
    <property type="match status" value="1"/>
</dbReference>
<keyword evidence="3" id="KW-0812">Transmembrane</keyword>
<dbReference type="InterPro" id="IPR001647">
    <property type="entry name" value="HTH_TetR"/>
</dbReference>
<protein>
    <recommendedName>
        <fullName evidence="4">HTH tetR-type domain-containing protein</fullName>
    </recommendedName>
</protein>
<dbReference type="InterPro" id="IPR050624">
    <property type="entry name" value="HTH-type_Tx_Regulator"/>
</dbReference>
<proteinExistence type="predicted"/>
<evidence type="ECO:0000313" key="5">
    <source>
        <dbReference type="EMBL" id="PHU37201.1"/>
    </source>
</evidence>
<gene>
    <name evidence="5" type="ORF">CSX02_09340</name>
</gene>
<evidence type="ECO:0000259" key="4">
    <source>
        <dbReference type="PROSITE" id="PS50977"/>
    </source>
</evidence>
<reference evidence="5 6" key="2">
    <citation type="submission" date="2017-10" db="EMBL/GenBank/DDBJ databases">
        <authorList>
            <person name="Banno H."/>
            <person name="Chua N.-H."/>
        </authorList>
    </citation>
    <scope>NUCLEOTIDE SEQUENCE [LARGE SCALE GENOMIC DNA]</scope>
    <source>
        <strain evidence="5 6">JK623</strain>
    </source>
</reference>
<dbReference type="InterPro" id="IPR039532">
    <property type="entry name" value="TetR_C_Firmicutes"/>
</dbReference>
<evidence type="ECO:0000256" key="2">
    <source>
        <dbReference type="PROSITE-ProRule" id="PRU00335"/>
    </source>
</evidence>
<reference evidence="5 6" key="1">
    <citation type="submission" date="2017-10" db="EMBL/GenBank/DDBJ databases">
        <title>Resolving the taxonomy of Roseburia spp., Eubacterium rectale and Agathobacter spp. through phylogenomic analysis.</title>
        <authorList>
            <person name="Sheridan P.O."/>
            <person name="Walker A.W."/>
            <person name="Duncan S.H."/>
            <person name="Scott K.P."/>
            <person name="Toole P.W.O."/>
            <person name="Luis P."/>
            <person name="Flint H.J."/>
        </authorList>
    </citation>
    <scope>NUCLEOTIDE SEQUENCE [LARGE SCALE GENOMIC DNA]</scope>
    <source>
        <strain evidence="5 6">JK623</strain>
    </source>
</reference>
<accession>A0A2G3E1V5</accession>
<feature type="transmembrane region" description="Helical" evidence="3">
    <location>
        <begin position="152"/>
        <end position="169"/>
    </location>
</feature>
<keyword evidence="3" id="KW-1133">Transmembrane helix</keyword>
<evidence type="ECO:0000313" key="6">
    <source>
        <dbReference type="Proteomes" id="UP000224563"/>
    </source>
</evidence>
<dbReference type="GO" id="GO:0003677">
    <property type="term" value="F:DNA binding"/>
    <property type="evidence" value="ECO:0007669"/>
    <property type="project" value="UniProtKB-UniRule"/>
</dbReference>
<organism evidence="5 6">
    <name type="scientific">Agathobacter ruminis</name>
    <dbReference type="NCBI Taxonomy" id="1712665"/>
    <lineage>
        <taxon>Bacteria</taxon>
        <taxon>Bacillati</taxon>
        <taxon>Bacillota</taxon>
        <taxon>Clostridia</taxon>
        <taxon>Lachnospirales</taxon>
        <taxon>Lachnospiraceae</taxon>
        <taxon>Agathobacter</taxon>
    </lineage>
</organism>
<dbReference type="InterPro" id="IPR009057">
    <property type="entry name" value="Homeodomain-like_sf"/>
</dbReference>
<keyword evidence="1 2" id="KW-0238">DNA-binding</keyword>
<dbReference type="EMBL" id="PDYG01000074">
    <property type="protein sequence ID" value="PHU37201.1"/>
    <property type="molecule type" value="Genomic_DNA"/>
</dbReference>
<comment type="caution">
    <text evidence="5">The sequence shown here is derived from an EMBL/GenBank/DDBJ whole genome shotgun (WGS) entry which is preliminary data.</text>
</comment>
<sequence length="200" mass="23908">MNRNDPRVIKTLRQIDDALLTCLKTTSQQKLTVDMLCETALINRSTFYKYYLDKYDLLENYLERMLNEFKEQADCEFVTATADTIDDDHYISSFGNLLTFISDHREQYQTIWRADIDRNIYEEMTMVIHHSIYEQMLHTVSDDKKKRAYCDYYAYLFSSNVMALVHWWFMNDTIISMRDARQIMAEIMRDGLFVAFKNAL</sequence>